<evidence type="ECO:0000256" key="4">
    <source>
        <dbReference type="ARBA" id="ARBA00022692"/>
    </source>
</evidence>
<dbReference type="EMBL" id="BLKM01002654">
    <property type="protein sequence ID" value="GFG40827.1"/>
    <property type="molecule type" value="Genomic_DNA"/>
</dbReference>
<comment type="subcellular location">
    <subcellularLocation>
        <location evidence="1">Cell membrane</location>
        <topology evidence="1">Multi-pass membrane protein</topology>
    </subcellularLocation>
</comment>
<evidence type="ECO:0000256" key="5">
    <source>
        <dbReference type="ARBA" id="ARBA00022725"/>
    </source>
</evidence>
<evidence type="ECO:0000313" key="12">
    <source>
        <dbReference type="Proteomes" id="UP000502823"/>
    </source>
</evidence>
<evidence type="ECO:0008006" key="13">
    <source>
        <dbReference type="Google" id="ProtNLM"/>
    </source>
</evidence>
<dbReference type="Pfam" id="PF02949">
    <property type="entry name" value="7tm_6"/>
    <property type="match status" value="1"/>
</dbReference>
<feature type="transmembrane region" description="Helical" evidence="10">
    <location>
        <begin position="150"/>
        <end position="172"/>
    </location>
</feature>
<comment type="caution">
    <text evidence="11">The sequence shown here is derived from an EMBL/GenBank/DDBJ whole genome shotgun (WGS) entry which is preliminary data.</text>
</comment>
<evidence type="ECO:0000256" key="1">
    <source>
        <dbReference type="ARBA" id="ARBA00004651"/>
    </source>
</evidence>
<evidence type="ECO:0000256" key="10">
    <source>
        <dbReference type="SAM" id="Phobius"/>
    </source>
</evidence>
<dbReference type="PANTHER" id="PTHR21137:SF35">
    <property type="entry name" value="ODORANT RECEPTOR 19A-RELATED"/>
    <property type="match status" value="1"/>
</dbReference>
<dbReference type="GO" id="GO:0005886">
    <property type="term" value="C:plasma membrane"/>
    <property type="evidence" value="ECO:0007669"/>
    <property type="project" value="UniProtKB-SubCell"/>
</dbReference>
<keyword evidence="8" id="KW-0675">Receptor</keyword>
<accession>A0A6L2QEY4</accession>
<name>A0A6L2QEY4_COPFO</name>
<evidence type="ECO:0000256" key="8">
    <source>
        <dbReference type="ARBA" id="ARBA00023170"/>
    </source>
</evidence>
<dbReference type="OrthoDB" id="8196465at2759"/>
<evidence type="ECO:0000256" key="9">
    <source>
        <dbReference type="ARBA" id="ARBA00023224"/>
    </source>
</evidence>
<keyword evidence="6 10" id="KW-1133">Transmembrane helix</keyword>
<dbReference type="InParanoid" id="A0A6L2QEY4"/>
<feature type="transmembrane region" description="Helical" evidence="10">
    <location>
        <begin position="55"/>
        <end position="73"/>
    </location>
</feature>
<feature type="non-terminal residue" evidence="11">
    <location>
        <position position="331"/>
    </location>
</feature>
<keyword evidence="2" id="KW-1003">Cell membrane</keyword>
<sequence>MKLAGEFHSLSERDYELFFFQKFTCLKNQKKGDILYNCFGIWPCQGAATMWKKTLNYVMSPAVLLNLVAFYITDLIDFLRNWGNIRIMTEMMCQLSADTLLIFKIIYALYKRTQFQKVIHVLESGLFICAQAINMNHESLMKNCNQLVKILTVAYICLGFCTAFFWICIPFIDQDNERNGLPFQMWTPMNMNEPFYHAVAYILHIIHALIFVLYIPGIAIFFAGTILHACGQLKLLHSSLIDLIDIVPQRIQMENQMQTFESHAGSDTKKTCEVFHDRNNNSLKNESSYNNIKLLKSARQTRTNMTGKHMDMKTEIFMSLKKCIVHHQTIL</sequence>
<dbReference type="GO" id="GO:0007165">
    <property type="term" value="P:signal transduction"/>
    <property type="evidence" value="ECO:0007669"/>
    <property type="project" value="UniProtKB-KW"/>
</dbReference>
<protein>
    <recommendedName>
        <fullName evidence="13">Odorant receptor</fullName>
    </recommendedName>
</protein>
<evidence type="ECO:0000256" key="2">
    <source>
        <dbReference type="ARBA" id="ARBA00022475"/>
    </source>
</evidence>
<dbReference type="GO" id="GO:0005549">
    <property type="term" value="F:odorant binding"/>
    <property type="evidence" value="ECO:0007669"/>
    <property type="project" value="InterPro"/>
</dbReference>
<keyword evidence="5" id="KW-0552">Olfaction</keyword>
<keyword evidence="3" id="KW-0716">Sensory transduction</keyword>
<dbReference type="PANTHER" id="PTHR21137">
    <property type="entry name" value="ODORANT RECEPTOR"/>
    <property type="match status" value="1"/>
</dbReference>
<feature type="transmembrane region" description="Helical" evidence="10">
    <location>
        <begin position="85"/>
        <end position="110"/>
    </location>
</feature>
<reference evidence="12" key="1">
    <citation type="submission" date="2020-01" db="EMBL/GenBank/DDBJ databases">
        <title>Draft genome sequence of the Termite Coptotermes fromosanus.</title>
        <authorList>
            <person name="Itakura S."/>
            <person name="Yosikawa Y."/>
            <person name="Umezawa K."/>
        </authorList>
    </citation>
    <scope>NUCLEOTIDE SEQUENCE [LARGE SCALE GENOMIC DNA]</scope>
</reference>
<evidence type="ECO:0000313" key="11">
    <source>
        <dbReference type="EMBL" id="GFG40827.1"/>
    </source>
</evidence>
<keyword evidence="4 10" id="KW-0812">Transmembrane</keyword>
<dbReference type="AlphaFoldDB" id="A0A6L2QEY4"/>
<dbReference type="InterPro" id="IPR004117">
    <property type="entry name" value="7tm6_olfct_rcpt"/>
</dbReference>
<dbReference type="Proteomes" id="UP000502823">
    <property type="component" value="Unassembled WGS sequence"/>
</dbReference>
<proteinExistence type="predicted"/>
<feature type="transmembrane region" description="Helical" evidence="10">
    <location>
        <begin position="198"/>
        <end position="227"/>
    </location>
</feature>
<evidence type="ECO:0000256" key="7">
    <source>
        <dbReference type="ARBA" id="ARBA00023136"/>
    </source>
</evidence>
<keyword evidence="9" id="KW-0807">Transducer</keyword>
<evidence type="ECO:0000256" key="3">
    <source>
        <dbReference type="ARBA" id="ARBA00022606"/>
    </source>
</evidence>
<dbReference type="GO" id="GO:0004984">
    <property type="term" value="F:olfactory receptor activity"/>
    <property type="evidence" value="ECO:0007669"/>
    <property type="project" value="InterPro"/>
</dbReference>
<gene>
    <name evidence="11" type="ORF">Cfor_09496</name>
</gene>
<organism evidence="11 12">
    <name type="scientific">Coptotermes formosanus</name>
    <name type="common">Formosan subterranean termite</name>
    <dbReference type="NCBI Taxonomy" id="36987"/>
    <lineage>
        <taxon>Eukaryota</taxon>
        <taxon>Metazoa</taxon>
        <taxon>Ecdysozoa</taxon>
        <taxon>Arthropoda</taxon>
        <taxon>Hexapoda</taxon>
        <taxon>Insecta</taxon>
        <taxon>Pterygota</taxon>
        <taxon>Neoptera</taxon>
        <taxon>Polyneoptera</taxon>
        <taxon>Dictyoptera</taxon>
        <taxon>Blattodea</taxon>
        <taxon>Blattoidea</taxon>
        <taxon>Termitoidae</taxon>
        <taxon>Rhinotermitidae</taxon>
        <taxon>Coptotermes</taxon>
    </lineage>
</organism>
<keyword evidence="7 10" id="KW-0472">Membrane</keyword>
<keyword evidence="12" id="KW-1185">Reference proteome</keyword>
<evidence type="ECO:0000256" key="6">
    <source>
        <dbReference type="ARBA" id="ARBA00022989"/>
    </source>
</evidence>